<feature type="region of interest" description="Disordered" evidence="1">
    <location>
        <begin position="229"/>
        <end position="267"/>
    </location>
</feature>
<dbReference type="EMBL" id="BMAT01005607">
    <property type="protein sequence ID" value="GFR96869.1"/>
    <property type="molecule type" value="Genomic_DNA"/>
</dbReference>
<dbReference type="PANTHER" id="PTHR23279:SF36">
    <property type="entry name" value="DEFECTIVE PROBOSCIS EXTENSION RESPONSE 9, ISOFORM A"/>
    <property type="match status" value="1"/>
</dbReference>
<comment type="caution">
    <text evidence="3">The sequence shown here is derived from an EMBL/GenBank/DDBJ whole genome shotgun (WGS) entry which is preliminary data.</text>
</comment>
<dbReference type="PANTHER" id="PTHR23279">
    <property type="entry name" value="DEFECTIVE PROBOSCIS EXTENSION RESPONSE DPR -RELATED"/>
    <property type="match status" value="1"/>
</dbReference>
<dbReference type="InterPro" id="IPR036179">
    <property type="entry name" value="Ig-like_dom_sf"/>
</dbReference>
<dbReference type="Pfam" id="PF07686">
    <property type="entry name" value="V-set"/>
    <property type="match status" value="1"/>
</dbReference>
<gene>
    <name evidence="3" type="ORF">ElyMa_002731500</name>
</gene>
<keyword evidence="4" id="KW-1185">Reference proteome</keyword>
<organism evidence="3 4">
    <name type="scientific">Elysia marginata</name>
    <dbReference type="NCBI Taxonomy" id="1093978"/>
    <lineage>
        <taxon>Eukaryota</taxon>
        <taxon>Metazoa</taxon>
        <taxon>Spiralia</taxon>
        <taxon>Lophotrochozoa</taxon>
        <taxon>Mollusca</taxon>
        <taxon>Gastropoda</taxon>
        <taxon>Heterobranchia</taxon>
        <taxon>Euthyneura</taxon>
        <taxon>Panpulmonata</taxon>
        <taxon>Sacoglossa</taxon>
        <taxon>Placobranchoidea</taxon>
        <taxon>Plakobranchidae</taxon>
        <taxon>Elysia</taxon>
    </lineage>
</organism>
<dbReference type="Gene3D" id="2.60.40.10">
    <property type="entry name" value="Immunoglobulins"/>
    <property type="match status" value="2"/>
</dbReference>
<evidence type="ECO:0000313" key="3">
    <source>
        <dbReference type="EMBL" id="GFR96869.1"/>
    </source>
</evidence>
<dbReference type="SMART" id="SM00409">
    <property type="entry name" value="IG"/>
    <property type="match status" value="2"/>
</dbReference>
<evidence type="ECO:0000256" key="1">
    <source>
        <dbReference type="SAM" id="MobiDB-lite"/>
    </source>
</evidence>
<dbReference type="SMART" id="SM00408">
    <property type="entry name" value="IGc2"/>
    <property type="match status" value="2"/>
</dbReference>
<dbReference type="InterPro" id="IPR003599">
    <property type="entry name" value="Ig_sub"/>
</dbReference>
<dbReference type="InterPro" id="IPR037448">
    <property type="entry name" value="Zig-8"/>
</dbReference>
<feature type="domain" description="Ig-like" evidence="2">
    <location>
        <begin position="120"/>
        <end position="221"/>
    </location>
</feature>
<evidence type="ECO:0000313" key="4">
    <source>
        <dbReference type="Proteomes" id="UP000762676"/>
    </source>
</evidence>
<dbReference type="InterPro" id="IPR013106">
    <property type="entry name" value="Ig_V-set"/>
</dbReference>
<dbReference type="AlphaFoldDB" id="A0AAV4HGS7"/>
<dbReference type="Proteomes" id="UP000762676">
    <property type="component" value="Unassembled WGS sequence"/>
</dbReference>
<dbReference type="InterPro" id="IPR007110">
    <property type="entry name" value="Ig-like_dom"/>
</dbReference>
<dbReference type="SUPFAM" id="SSF48726">
    <property type="entry name" value="Immunoglobulin"/>
    <property type="match status" value="2"/>
</dbReference>
<protein>
    <submittedName>
        <fullName evidence="3">Hemicentin-1</fullName>
    </submittedName>
</protein>
<dbReference type="Pfam" id="PF13927">
    <property type="entry name" value="Ig_3"/>
    <property type="match status" value="1"/>
</dbReference>
<sequence>MAFTVTLPLYGKHPFRKTPSSYKVTVGQTAVLRCAPTNLEGRMVIWKRVTDSEPLTVNLESFYNTDRIKAQHITQENQWNLVIEDVRPQDAGMYECQISSKQKNLREFFTLTVIGSEIEEETTLAAKEGIRVSGTKYAEKGERINLICNGTGQYHLPTAIDWFLNGNKLTSRGSKIKIKDNVDVRSNTVSSYLEVNDAQLTDGGRYVCRTSQLHIASFTVTVLNYEKDNKKRGTGFPEGPDSSSGHKRNPLRKDGFSSDDKNSAPARHTVSGTVSTWLFVSLVIGLLRHWLFPR</sequence>
<dbReference type="InterPro" id="IPR003598">
    <property type="entry name" value="Ig_sub2"/>
</dbReference>
<dbReference type="PROSITE" id="PS50835">
    <property type="entry name" value="IG_LIKE"/>
    <property type="match status" value="2"/>
</dbReference>
<accession>A0AAV4HGS7</accession>
<dbReference type="GO" id="GO:0050808">
    <property type="term" value="P:synapse organization"/>
    <property type="evidence" value="ECO:0007669"/>
    <property type="project" value="TreeGrafter"/>
</dbReference>
<name>A0AAV4HGS7_9GAST</name>
<dbReference type="GO" id="GO:0032589">
    <property type="term" value="C:neuron projection membrane"/>
    <property type="evidence" value="ECO:0007669"/>
    <property type="project" value="TreeGrafter"/>
</dbReference>
<feature type="domain" description="Ig-like" evidence="2">
    <location>
        <begin position="8"/>
        <end position="106"/>
    </location>
</feature>
<feature type="compositionally biased region" description="Basic and acidic residues" evidence="1">
    <location>
        <begin position="251"/>
        <end position="262"/>
    </location>
</feature>
<evidence type="ECO:0000259" key="2">
    <source>
        <dbReference type="PROSITE" id="PS50835"/>
    </source>
</evidence>
<dbReference type="InterPro" id="IPR013783">
    <property type="entry name" value="Ig-like_fold"/>
</dbReference>
<reference evidence="3 4" key="1">
    <citation type="journal article" date="2021" name="Elife">
        <title>Chloroplast acquisition without the gene transfer in kleptoplastic sea slugs, Plakobranchus ocellatus.</title>
        <authorList>
            <person name="Maeda T."/>
            <person name="Takahashi S."/>
            <person name="Yoshida T."/>
            <person name="Shimamura S."/>
            <person name="Takaki Y."/>
            <person name="Nagai Y."/>
            <person name="Toyoda A."/>
            <person name="Suzuki Y."/>
            <person name="Arimoto A."/>
            <person name="Ishii H."/>
            <person name="Satoh N."/>
            <person name="Nishiyama T."/>
            <person name="Hasebe M."/>
            <person name="Maruyama T."/>
            <person name="Minagawa J."/>
            <person name="Obokata J."/>
            <person name="Shigenobu S."/>
        </authorList>
    </citation>
    <scope>NUCLEOTIDE SEQUENCE [LARGE SCALE GENOMIC DNA]</scope>
</reference>
<proteinExistence type="predicted"/>